<dbReference type="OrthoDB" id="2751008at2"/>
<name>A0A1B2HFH7_9PSEU</name>
<evidence type="ECO:0000313" key="3">
    <source>
        <dbReference type="Proteomes" id="UP000093053"/>
    </source>
</evidence>
<protein>
    <recommendedName>
        <fullName evidence="1">Deoxyribonuclease NucA/NucB domain-containing protein</fullName>
    </recommendedName>
</protein>
<reference evidence="2 3" key="1">
    <citation type="submission" date="2016-07" db="EMBL/GenBank/DDBJ databases">
        <title>Complete genome sequence of the Lentzea guizhouensis DHS C013.</title>
        <authorList>
            <person name="Cao C."/>
        </authorList>
    </citation>
    <scope>NUCLEOTIDE SEQUENCE [LARGE SCALE GENOMIC DNA]</scope>
    <source>
        <strain evidence="2 3">DHS C013</strain>
    </source>
</reference>
<evidence type="ECO:0000313" key="2">
    <source>
        <dbReference type="EMBL" id="ANZ36446.1"/>
    </source>
</evidence>
<feature type="domain" description="Deoxyribonuclease NucA/NucB" evidence="1">
    <location>
        <begin position="135"/>
        <end position="191"/>
    </location>
</feature>
<dbReference type="AlphaFoldDB" id="A0A1B2HFH7"/>
<evidence type="ECO:0000259" key="1">
    <source>
        <dbReference type="Pfam" id="PF14040"/>
    </source>
</evidence>
<dbReference type="EMBL" id="CP016793">
    <property type="protein sequence ID" value="ANZ36446.1"/>
    <property type="molecule type" value="Genomic_DNA"/>
</dbReference>
<dbReference type="InterPro" id="IPR029476">
    <property type="entry name" value="DNase_NucA_NucB"/>
</dbReference>
<dbReference type="RefSeq" id="WP_065914849.1">
    <property type="nucleotide sequence ID" value="NZ_CP016793.1"/>
</dbReference>
<sequence length="215" mass="22200">MGTKSKGGVLLPVIVLAVGVAIVAPDFASDIASDIGDGVAGVFEGGGVELVGDGEAQFMVAASASSQVRRCTPEQSLSQEACDKLKFVIFDARRMPFITRNISTAWQVGKPGVLTKDSAAEPGNRKVVCLRSFPRNYGGQCDEFPFASTREGGAGAQEMEVPPRENACQGGTLSAKYGAGGIRDGDSFLVVITHPGDIAQGPYAGVDIGKDVSCG</sequence>
<accession>A0A1B2HFH7</accession>
<organism evidence="2 3">
    <name type="scientific">Lentzea guizhouensis</name>
    <dbReference type="NCBI Taxonomy" id="1586287"/>
    <lineage>
        <taxon>Bacteria</taxon>
        <taxon>Bacillati</taxon>
        <taxon>Actinomycetota</taxon>
        <taxon>Actinomycetes</taxon>
        <taxon>Pseudonocardiales</taxon>
        <taxon>Pseudonocardiaceae</taxon>
        <taxon>Lentzea</taxon>
    </lineage>
</organism>
<dbReference type="Proteomes" id="UP000093053">
    <property type="component" value="Chromosome"/>
</dbReference>
<dbReference type="STRING" id="1586287.BBK82_10600"/>
<dbReference type="KEGG" id="led:BBK82_10600"/>
<keyword evidence="3" id="KW-1185">Reference proteome</keyword>
<dbReference type="Pfam" id="PF14040">
    <property type="entry name" value="DNase_NucA_NucB"/>
    <property type="match status" value="1"/>
</dbReference>
<proteinExistence type="predicted"/>
<gene>
    <name evidence="2" type="ORF">BBK82_10600</name>
</gene>